<name>A0ABX1WZ56_9BACT</name>
<reference evidence="1 2" key="1">
    <citation type="submission" date="2018-12" db="EMBL/GenBank/DDBJ databases">
        <title>Marinifilum JC070 sp. nov., a marine bacterium isolated from Yongle Blue Hole in the South China Sea.</title>
        <authorList>
            <person name="Fu T."/>
        </authorList>
    </citation>
    <scope>NUCLEOTIDE SEQUENCE [LARGE SCALE GENOMIC DNA]</scope>
    <source>
        <strain evidence="1 2">JC070</strain>
    </source>
</reference>
<dbReference type="Proteomes" id="UP000732105">
    <property type="component" value="Unassembled WGS sequence"/>
</dbReference>
<evidence type="ECO:0008006" key="3">
    <source>
        <dbReference type="Google" id="ProtNLM"/>
    </source>
</evidence>
<proteinExistence type="predicted"/>
<gene>
    <name evidence="1" type="ORF">ELS83_16420</name>
</gene>
<dbReference type="RefSeq" id="WP_171596658.1">
    <property type="nucleotide sequence ID" value="NZ_RZNH01000033.1"/>
</dbReference>
<dbReference type="SUPFAM" id="SSF56935">
    <property type="entry name" value="Porins"/>
    <property type="match status" value="1"/>
</dbReference>
<keyword evidence="2" id="KW-1185">Reference proteome</keyword>
<evidence type="ECO:0000313" key="2">
    <source>
        <dbReference type="Proteomes" id="UP000732105"/>
    </source>
</evidence>
<protein>
    <recommendedName>
        <fullName evidence="3">Outer membrane protein beta-barrel domain-containing protein</fullName>
    </recommendedName>
</protein>
<evidence type="ECO:0000313" key="1">
    <source>
        <dbReference type="EMBL" id="NOU61394.1"/>
    </source>
</evidence>
<accession>A0ABX1WZ56</accession>
<sequence>MKQILPFLFAFTLCTTLNAQINKGSVITGGEFFFHGSDHSKLLSPENNRTIDLESDNLKIAPQFGFFVNESTLIGLGLTFEHYKYKNFRRSVYYYDNDVILVDEGTYKEKRNLFLINPYLTKYSKLKDRLYFTTRLNMAVGFGKDGESKLYAFRANVTPGLTYFVSDKWALTCNVGQLYYNRMRSKFEVDSYSNKTIEEDLGFKVDFNTFTIGFQYVINKKTRE</sequence>
<organism evidence="1 2">
    <name type="scientific">Marinifilum caeruleilacunae</name>
    <dbReference type="NCBI Taxonomy" id="2499076"/>
    <lineage>
        <taxon>Bacteria</taxon>
        <taxon>Pseudomonadati</taxon>
        <taxon>Bacteroidota</taxon>
        <taxon>Bacteroidia</taxon>
        <taxon>Marinilabiliales</taxon>
        <taxon>Marinifilaceae</taxon>
    </lineage>
</organism>
<comment type="caution">
    <text evidence="1">The sequence shown here is derived from an EMBL/GenBank/DDBJ whole genome shotgun (WGS) entry which is preliminary data.</text>
</comment>
<dbReference type="EMBL" id="RZNH01000033">
    <property type="protein sequence ID" value="NOU61394.1"/>
    <property type="molecule type" value="Genomic_DNA"/>
</dbReference>